<proteinExistence type="predicted"/>
<accession>A0A4R3YEG2</accession>
<comment type="caution">
    <text evidence="1">The sequence shown here is derived from an EMBL/GenBank/DDBJ whole genome shotgun (WGS) entry which is preliminary data.</text>
</comment>
<name>A0A4R3YEG2_9PROT</name>
<keyword evidence="2" id="KW-1185">Reference proteome</keyword>
<reference evidence="1 2" key="1">
    <citation type="submission" date="2019-03" db="EMBL/GenBank/DDBJ databases">
        <title>Genomic Encyclopedia of Type Strains, Phase IV (KMG-IV): sequencing the most valuable type-strain genomes for metagenomic binning, comparative biology and taxonomic classification.</title>
        <authorList>
            <person name="Goeker M."/>
        </authorList>
    </citation>
    <scope>NUCLEOTIDE SEQUENCE [LARGE SCALE GENOMIC DNA]</scope>
    <source>
        <strain evidence="1 2">DSM 100309</strain>
    </source>
</reference>
<gene>
    <name evidence="1" type="ORF">EDC63_101521</name>
</gene>
<sequence length="86" mass="9857">MRVPEDPDANRDFRTCIPDSLWEEYFLTLGKFFHAHARVENNLHIVLSNSSEEAVADAMRYGIFDGSYALIGNSGNSQRDCPEWFD</sequence>
<organism evidence="1 2">
    <name type="scientific">Sulfurirhabdus autotrophica</name>
    <dbReference type="NCBI Taxonomy" id="1706046"/>
    <lineage>
        <taxon>Bacteria</taxon>
        <taxon>Pseudomonadati</taxon>
        <taxon>Pseudomonadota</taxon>
        <taxon>Betaproteobacteria</taxon>
        <taxon>Nitrosomonadales</taxon>
        <taxon>Sulfuricellaceae</taxon>
        <taxon>Sulfurirhabdus</taxon>
    </lineage>
</organism>
<protein>
    <submittedName>
        <fullName evidence="1">Uncharacterized protein</fullName>
    </submittedName>
</protein>
<dbReference type="EMBL" id="SMCO01000001">
    <property type="protein sequence ID" value="TCV90547.1"/>
    <property type="molecule type" value="Genomic_DNA"/>
</dbReference>
<evidence type="ECO:0000313" key="2">
    <source>
        <dbReference type="Proteomes" id="UP000295367"/>
    </source>
</evidence>
<dbReference type="AlphaFoldDB" id="A0A4R3YEG2"/>
<dbReference type="Proteomes" id="UP000295367">
    <property type="component" value="Unassembled WGS sequence"/>
</dbReference>
<evidence type="ECO:0000313" key="1">
    <source>
        <dbReference type="EMBL" id="TCV90547.1"/>
    </source>
</evidence>